<proteinExistence type="predicted"/>
<dbReference type="Pfam" id="PF06094">
    <property type="entry name" value="GGACT"/>
    <property type="match status" value="1"/>
</dbReference>
<evidence type="ECO:0000313" key="2">
    <source>
        <dbReference type="EMBL" id="SIR56862.1"/>
    </source>
</evidence>
<dbReference type="OrthoDB" id="198684at2157"/>
<gene>
    <name evidence="2" type="ORF">SAMN05421858_2867</name>
</gene>
<evidence type="ECO:0000259" key="1">
    <source>
        <dbReference type="Pfam" id="PF06094"/>
    </source>
</evidence>
<dbReference type="InterPro" id="IPR036568">
    <property type="entry name" value="GGCT-like_sf"/>
</dbReference>
<reference evidence="3" key="1">
    <citation type="submission" date="2017-01" db="EMBL/GenBank/DDBJ databases">
        <authorList>
            <person name="Varghese N."/>
            <person name="Submissions S."/>
        </authorList>
    </citation>
    <scope>NUCLEOTIDE SEQUENCE [LARGE SCALE GENOMIC DNA]</scope>
    <source>
        <strain evidence="3">CGMCC 1.7737</strain>
    </source>
</reference>
<dbReference type="CDD" id="cd06661">
    <property type="entry name" value="GGCT_like"/>
    <property type="match status" value="1"/>
</dbReference>
<protein>
    <submittedName>
        <fullName evidence="2">Gamma-glutamyl cyclotransferase, AIG2-like</fullName>
    </submittedName>
</protein>
<dbReference type="RefSeq" id="WP_076430835.1">
    <property type="nucleotide sequence ID" value="NZ_FTNO01000002.1"/>
</dbReference>
<dbReference type="SUPFAM" id="SSF110857">
    <property type="entry name" value="Gamma-glutamyl cyclotransferase-like"/>
    <property type="match status" value="1"/>
</dbReference>
<accession>A0A1N7BZX8</accession>
<name>A0A1N7BZX8_9EURY</name>
<dbReference type="InterPro" id="IPR009288">
    <property type="entry name" value="AIG2-like_dom"/>
</dbReference>
<feature type="domain" description="Gamma-glutamylcyclotransferase AIG2-like" evidence="1">
    <location>
        <begin position="3"/>
        <end position="92"/>
    </location>
</feature>
<dbReference type="GO" id="GO:0016740">
    <property type="term" value="F:transferase activity"/>
    <property type="evidence" value="ECO:0007669"/>
    <property type="project" value="UniProtKB-KW"/>
</dbReference>
<keyword evidence="2" id="KW-0808">Transferase</keyword>
<evidence type="ECO:0000313" key="3">
    <source>
        <dbReference type="Proteomes" id="UP000186914"/>
    </source>
</evidence>
<organism evidence="2 3">
    <name type="scientific">Haladaptatus litoreus</name>
    <dbReference type="NCBI Taxonomy" id="553468"/>
    <lineage>
        <taxon>Archaea</taxon>
        <taxon>Methanobacteriati</taxon>
        <taxon>Methanobacteriota</taxon>
        <taxon>Stenosarchaea group</taxon>
        <taxon>Halobacteria</taxon>
        <taxon>Halobacteriales</taxon>
        <taxon>Haladaptataceae</taxon>
        <taxon>Haladaptatus</taxon>
    </lineage>
</organism>
<dbReference type="InterPro" id="IPR013024">
    <property type="entry name" value="GGCT-like"/>
</dbReference>
<dbReference type="Gene3D" id="3.10.490.10">
    <property type="entry name" value="Gamma-glutamyl cyclotransferase-like"/>
    <property type="match status" value="1"/>
</dbReference>
<keyword evidence="3" id="KW-1185">Reference proteome</keyword>
<dbReference type="AlphaFoldDB" id="A0A1N7BZX8"/>
<dbReference type="Proteomes" id="UP000186914">
    <property type="component" value="Unassembled WGS sequence"/>
</dbReference>
<sequence length="128" mass="14037">MLVFVYGTLTDPNRVDSVVETFDFVGDAVLSGLHRVDGEYPTLAPGGETKGRLVETPDMAMLDAYEGVGRGLYVRVAVPMEETEVAVYVGDPTRLGVKKPVSWPDGETFEQRVRRYVREEGVQIAAAT</sequence>
<dbReference type="EMBL" id="FTNO01000002">
    <property type="protein sequence ID" value="SIR56862.1"/>
    <property type="molecule type" value="Genomic_DNA"/>
</dbReference>